<sequence length="112" mass="13405">MQLTKRVILFILAIFFISALSKNIFEYRKNMAFYRQNRDEYESEKKRNIELKTLLVKTNDIHEFEKDVRNKLNLHKSNEYILVIPEPTPTSIAPNPTTIPNHIKWLQVFLKN</sequence>
<evidence type="ECO:0008006" key="3">
    <source>
        <dbReference type="Google" id="ProtNLM"/>
    </source>
</evidence>
<comment type="caution">
    <text evidence="1">The sequence shown here is derived from an EMBL/GenBank/DDBJ whole genome shotgun (WGS) entry which is preliminary data.</text>
</comment>
<reference evidence="1 2" key="1">
    <citation type="journal article" date="2016" name="Nat. Commun.">
        <title>Thousands of microbial genomes shed light on interconnected biogeochemical processes in an aquifer system.</title>
        <authorList>
            <person name="Anantharaman K."/>
            <person name="Brown C.T."/>
            <person name="Hug L.A."/>
            <person name="Sharon I."/>
            <person name="Castelle C.J."/>
            <person name="Probst A.J."/>
            <person name="Thomas B.C."/>
            <person name="Singh A."/>
            <person name="Wilkins M.J."/>
            <person name="Karaoz U."/>
            <person name="Brodie E.L."/>
            <person name="Williams K.H."/>
            <person name="Hubbard S.S."/>
            <person name="Banfield J.F."/>
        </authorList>
    </citation>
    <scope>NUCLEOTIDE SEQUENCE [LARGE SCALE GENOMIC DNA]</scope>
</reference>
<dbReference type="Proteomes" id="UP000177141">
    <property type="component" value="Unassembled WGS sequence"/>
</dbReference>
<accession>A0A1F7ITU2</accession>
<organism evidence="1 2">
    <name type="scientific">Candidatus Roizmanbacteria bacterium RIFCSPLOWO2_01_FULL_38_12</name>
    <dbReference type="NCBI Taxonomy" id="1802061"/>
    <lineage>
        <taxon>Bacteria</taxon>
        <taxon>Candidatus Roizmaniibacteriota</taxon>
    </lineage>
</organism>
<gene>
    <name evidence="1" type="ORF">A3A93_03980</name>
</gene>
<evidence type="ECO:0000313" key="1">
    <source>
        <dbReference type="EMBL" id="OGK46777.1"/>
    </source>
</evidence>
<dbReference type="AlphaFoldDB" id="A0A1F7ITU2"/>
<proteinExistence type="predicted"/>
<name>A0A1F7ITU2_9BACT</name>
<dbReference type="STRING" id="1802061.A3A93_03980"/>
<protein>
    <recommendedName>
        <fullName evidence="3">Cell division protein FtsL</fullName>
    </recommendedName>
</protein>
<evidence type="ECO:0000313" key="2">
    <source>
        <dbReference type="Proteomes" id="UP000177141"/>
    </source>
</evidence>
<dbReference type="EMBL" id="MGAL01000040">
    <property type="protein sequence ID" value="OGK46777.1"/>
    <property type="molecule type" value="Genomic_DNA"/>
</dbReference>